<keyword evidence="3" id="KW-1185">Reference proteome</keyword>
<reference evidence="2 3" key="1">
    <citation type="submission" date="2015-02" db="EMBL/GenBank/DDBJ databases">
        <title>Draft genome sequences of ten Microbacterium spp. with emphasis on heavy metal contaminated environments.</title>
        <authorList>
            <person name="Corretto E."/>
        </authorList>
    </citation>
    <scope>NUCLEOTIDE SEQUENCE [LARGE SCALE GENOMIC DNA]</scope>
    <source>
        <strain evidence="2 3">SA35</strain>
    </source>
</reference>
<dbReference type="RefSeq" id="WP_045258941.1">
    <property type="nucleotide sequence ID" value="NZ_CP158847.1"/>
</dbReference>
<comment type="caution">
    <text evidence="2">The sequence shown here is derived from an EMBL/GenBank/DDBJ whole genome shotgun (WGS) entry which is preliminary data.</text>
</comment>
<name>A0A0M2HJF7_9MICO</name>
<feature type="transmembrane region" description="Helical" evidence="1">
    <location>
        <begin position="40"/>
        <end position="63"/>
    </location>
</feature>
<evidence type="ECO:0008006" key="4">
    <source>
        <dbReference type="Google" id="ProtNLM"/>
    </source>
</evidence>
<organism evidence="2 3">
    <name type="scientific">Microbacterium hydrocarbonoxydans</name>
    <dbReference type="NCBI Taxonomy" id="273678"/>
    <lineage>
        <taxon>Bacteria</taxon>
        <taxon>Bacillati</taxon>
        <taxon>Actinomycetota</taxon>
        <taxon>Actinomycetes</taxon>
        <taxon>Micrococcales</taxon>
        <taxon>Microbacteriaceae</taxon>
        <taxon>Microbacterium</taxon>
    </lineage>
</organism>
<evidence type="ECO:0000313" key="2">
    <source>
        <dbReference type="EMBL" id="KJL46819.1"/>
    </source>
</evidence>
<feature type="transmembrane region" description="Helical" evidence="1">
    <location>
        <begin position="96"/>
        <end position="116"/>
    </location>
</feature>
<keyword evidence="1" id="KW-1133">Transmembrane helix</keyword>
<dbReference type="PATRIC" id="fig|273678.4.peg.3455"/>
<accession>A0A0M2HJF7</accession>
<dbReference type="Proteomes" id="UP000033900">
    <property type="component" value="Unassembled WGS sequence"/>
</dbReference>
<dbReference type="AlphaFoldDB" id="A0A0M2HJF7"/>
<dbReference type="EMBL" id="JYJB01000010">
    <property type="protein sequence ID" value="KJL46819.1"/>
    <property type="molecule type" value="Genomic_DNA"/>
</dbReference>
<gene>
    <name evidence="2" type="ORF">RS84_03460</name>
</gene>
<proteinExistence type="predicted"/>
<sequence>MRAPGLALSAAAVLAVEGIALVVFAVIELFGLGAGDAASLPTALALIVLTLIGAAALLAFAFGTRAGRSWARSGGVVFQVLAVAIALASLTVQPVVWPFVLGVGLPGLAGFVLLIATARAEGARAPGA</sequence>
<keyword evidence="1" id="KW-0812">Transmembrane</keyword>
<evidence type="ECO:0000256" key="1">
    <source>
        <dbReference type="SAM" id="Phobius"/>
    </source>
</evidence>
<protein>
    <recommendedName>
        <fullName evidence="4">Histidine kinase</fullName>
    </recommendedName>
</protein>
<evidence type="ECO:0000313" key="3">
    <source>
        <dbReference type="Proteomes" id="UP000033900"/>
    </source>
</evidence>
<keyword evidence="1" id="KW-0472">Membrane</keyword>
<feature type="transmembrane region" description="Helical" evidence="1">
    <location>
        <begin position="70"/>
        <end position="90"/>
    </location>
</feature>
<dbReference type="OrthoDB" id="5083839at2"/>